<protein>
    <submittedName>
        <fullName evidence="2">Uncharacterized protein</fullName>
    </submittedName>
</protein>
<dbReference type="RefSeq" id="WP_009839283.1">
    <property type="nucleotide sequence ID" value="NZ_AAOH01000012.1"/>
</dbReference>
<feature type="coiled-coil region" evidence="1">
    <location>
        <begin position="40"/>
        <end position="67"/>
    </location>
</feature>
<gene>
    <name evidence="2" type="ORF">PTD2_09544</name>
</gene>
<evidence type="ECO:0000313" key="2">
    <source>
        <dbReference type="EMBL" id="EAR26580.1"/>
    </source>
</evidence>
<dbReference type="OrthoDB" id="8525200at2"/>
<dbReference type="PANTHER" id="PTHR38765:SF1">
    <property type="entry name" value="DUF484 DOMAIN-CONTAINING PROTEIN"/>
    <property type="match status" value="1"/>
</dbReference>
<reference evidence="2 3" key="1">
    <citation type="submission" date="2006-02" db="EMBL/GenBank/DDBJ databases">
        <authorList>
            <person name="Moran M.A."/>
            <person name="Kjelleberg S."/>
            <person name="Egan S."/>
            <person name="Saunders N."/>
            <person name="Thomas T."/>
            <person name="Ferriera S."/>
            <person name="Johnson J."/>
            <person name="Kravitz S."/>
            <person name="Halpern A."/>
            <person name="Remington K."/>
            <person name="Beeson K."/>
            <person name="Tran B."/>
            <person name="Rogers Y.-H."/>
            <person name="Friedman R."/>
            <person name="Venter J.C."/>
        </authorList>
    </citation>
    <scope>NUCLEOTIDE SEQUENCE [LARGE SCALE GENOMIC DNA]</scope>
    <source>
        <strain evidence="2 3">D2</strain>
    </source>
</reference>
<sequence>MSQLDANEIAEYLALHPDFLVQFPELLDALNLYHNQPGAISLQSHQQKRLQQQLQQQQQQLNTLLAHARKSEQIYQVFSSCHRHLMLHDNFADLASNLVSLISANLDICECKLLKYEPYLASIVTHRLANQPRYLGRINQQEQALLFNNECQSVALYLIGDAQTPLAILAFASKDPIHFEPSQDSFFINEFVKALHTKLSGWV</sequence>
<organism evidence="2 3">
    <name type="scientific">Pseudoalteromonas tunicata D2</name>
    <dbReference type="NCBI Taxonomy" id="87626"/>
    <lineage>
        <taxon>Bacteria</taxon>
        <taxon>Pseudomonadati</taxon>
        <taxon>Pseudomonadota</taxon>
        <taxon>Gammaproteobacteria</taxon>
        <taxon>Alteromonadales</taxon>
        <taxon>Pseudoalteromonadaceae</taxon>
        <taxon>Pseudoalteromonas</taxon>
    </lineage>
</organism>
<dbReference type="STRING" id="87626.PTD2_09544"/>
<dbReference type="PANTHER" id="PTHR38765">
    <property type="entry name" value="DUF484 DOMAIN-CONTAINING PROTEIN"/>
    <property type="match status" value="1"/>
</dbReference>
<evidence type="ECO:0000313" key="3">
    <source>
        <dbReference type="Proteomes" id="UP000006201"/>
    </source>
</evidence>
<dbReference type="AlphaFoldDB" id="A4CFE2"/>
<dbReference type="HOGENOM" id="CLU_073320_0_0_6"/>
<dbReference type="Gene3D" id="3.30.450.40">
    <property type="match status" value="1"/>
</dbReference>
<dbReference type="EMBL" id="AAOH01000012">
    <property type="protein sequence ID" value="EAR26580.1"/>
    <property type="molecule type" value="Genomic_DNA"/>
</dbReference>
<comment type="caution">
    <text evidence="2">The sequence shown here is derived from an EMBL/GenBank/DDBJ whole genome shotgun (WGS) entry which is preliminary data.</text>
</comment>
<accession>A4CFE2</accession>
<dbReference type="InterPro" id="IPR029016">
    <property type="entry name" value="GAF-like_dom_sf"/>
</dbReference>
<dbReference type="Proteomes" id="UP000006201">
    <property type="component" value="Unassembled WGS sequence"/>
</dbReference>
<keyword evidence="3" id="KW-1185">Reference proteome</keyword>
<evidence type="ECO:0000256" key="1">
    <source>
        <dbReference type="SAM" id="Coils"/>
    </source>
</evidence>
<name>A4CFE2_9GAMM</name>
<dbReference type="eggNOG" id="COG3159">
    <property type="taxonomic scope" value="Bacteria"/>
</dbReference>
<dbReference type="Pfam" id="PF04340">
    <property type="entry name" value="DUF484"/>
    <property type="match status" value="1"/>
</dbReference>
<dbReference type="InterPro" id="IPR007435">
    <property type="entry name" value="DUF484"/>
</dbReference>
<keyword evidence="1" id="KW-0175">Coiled coil</keyword>
<proteinExistence type="predicted"/>